<keyword evidence="2" id="KW-1185">Reference proteome</keyword>
<protein>
    <submittedName>
        <fullName evidence="1">Uncharacterized protein</fullName>
    </submittedName>
</protein>
<dbReference type="Proteomes" id="UP000827092">
    <property type="component" value="Unassembled WGS sequence"/>
</dbReference>
<reference evidence="1 2" key="1">
    <citation type="journal article" date="2022" name="Nat. Ecol. Evol.">
        <title>A masculinizing supergene underlies an exaggerated male reproductive morph in a spider.</title>
        <authorList>
            <person name="Hendrickx F."/>
            <person name="De Corte Z."/>
            <person name="Sonet G."/>
            <person name="Van Belleghem S.M."/>
            <person name="Kostlbacher S."/>
            <person name="Vangestel C."/>
        </authorList>
    </citation>
    <scope>NUCLEOTIDE SEQUENCE [LARGE SCALE GENOMIC DNA]</scope>
    <source>
        <strain evidence="1">W744_W776</strain>
    </source>
</reference>
<evidence type="ECO:0000313" key="1">
    <source>
        <dbReference type="EMBL" id="KAG8196191.1"/>
    </source>
</evidence>
<accession>A0AAV6VJ65</accession>
<dbReference type="AlphaFoldDB" id="A0AAV6VJ65"/>
<evidence type="ECO:0000313" key="2">
    <source>
        <dbReference type="Proteomes" id="UP000827092"/>
    </source>
</evidence>
<organism evidence="1 2">
    <name type="scientific">Oedothorax gibbosus</name>
    <dbReference type="NCBI Taxonomy" id="931172"/>
    <lineage>
        <taxon>Eukaryota</taxon>
        <taxon>Metazoa</taxon>
        <taxon>Ecdysozoa</taxon>
        <taxon>Arthropoda</taxon>
        <taxon>Chelicerata</taxon>
        <taxon>Arachnida</taxon>
        <taxon>Araneae</taxon>
        <taxon>Araneomorphae</taxon>
        <taxon>Entelegynae</taxon>
        <taxon>Araneoidea</taxon>
        <taxon>Linyphiidae</taxon>
        <taxon>Erigoninae</taxon>
        <taxon>Oedothorax</taxon>
    </lineage>
</organism>
<proteinExistence type="predicted"/>
<gene>
    <name evidence="1" type="ORF">JTE90_007919</name>
</gene>
<comment type="caution">
    <text evidence="1">The sequence shown here is derived from an EMBL/GenBank/DDBJ whole genome shotgun (WGS) entry which is preliminary data.</text>
</comment>
<dbReference type="EMBL" id="JAFNEN010000074">
    <property type="protein sequence ID" value="KAG8196191.1"/>
    <property type="molecule type" value="Genomic_DNA"/>
</dbReference>
<sequence length="108" mass="12208">MSLALHPLYEALPTDRALERLFLRVNFQMVLEVGCVVEVQHVFSVNQVVFLAGNLLREPLSADRTQEGLLPGMGFQVVPEIKLKSQMSKYWTLIMIMSPKMDADACNE</sequence>
<name>A0AAV6VJ65_9ARAC</name>